<keyword evidence="7 14" id="KW-0812">Transmembrane</keyword>
<dbReference type="AlphaFoldDB" id="A0A1V4DH66"/>
<dbReference type="EC" id="2.7.13.3" evidence="3"/>
<evidence type="ECO:0000256" key="11">
    <source>
        <dbReference type="ARBA" id="ARBA00022989"/>
    </source>
</evidence>
<evidence type="ECO:0000256" key="14">
    <source>
        <dbReference type="SAM" id="Phobius"/>
    </source>
</evidence>
<feature type="domain" description="Histidine kinase" evidence="15">
    <location>
        <begin position="344"/>
        <end position="539"/>
    </location>
</feature>
<proteinExistence type="predicted"/>
<evidence type="ECO:0000313" key="16">
    <source>
        <dbReference type="EMBL" id="OPF87792.1"/>
    </source>
</evidence>
<evidence type="ECO:0000256" key="3">
    <source>
        <dbReference type="ARBA" id="ARBA00012438"/>
    </source>
</evidence>
<comment type="caution">
    <text evidence="16">The sequence shown here is derived from an EMBL/GenBank/DDBJ whole genome shotgun (WGS) entry which is preliminary data.</text>
</comment>
<evidence type="ECO:0000259" key="15">
    <source>
        <dbReference type="PROSITE" id="PS50109"/>
    </source>
</evidence>
<keyword evidence="11 14" id="KW-1133">Transmembrane helix</keyword>
<dbReference type="GO" id="GO:0005886">
    <property type="term" value="C:plasma membrane"/>
    <property type="evidence" value="ECO:0007669"/>
    <property type="project" value="UniProtKB-SubCell"/>
</dbReference>
<protein>
    <recommendedName>
        <fullName evidence="3">histidine kinase</fullName>
        <ecNumber evidence="3">2.7.13.3</ecNumber>
    </recommendedName>
</protein>
<name>A0A1V4DH66_9ENTE</name>
<reference evidence="16 17" key="1">
    <citation type="submission" date="2017-02" db="EMBL/GenBank/DDBJ databases">
        <title>Vagococcus cremeus sp. nov., isolated from the small intestine of a marten, Martes flavigula.</title>
        <authorList>
            <person name="Tak E.J."/>
            <person name="Bae J.-W."/>
        </authorList>
    </citation>
    <scope>NUCLEOTIDE SEQUENCE [LARGE SCALE GENOMIC DNA]</scope>
    <source>
        <strain evidence="16 17">D7T301</strain>
    </source>
</reference>
<dbReference type="InterPro" id="IPR039506">
    <property type="entry name" value="SPOB_a"/>
</dbReference>
<organism evidence="16 17">
    <name type="scientific">Vagococcus martis</name>
    <dbReference type="NCBI Taxonomy" id="1768210"/>
    <lineage>
        <taxon>Bacteria</taxon>
        <taxon>Bacillati</taxon>
        <taxon>Bacillota</taxon>
        <taxon>Bacilli</taxon>
        <taxon>Lactobacillales</taxon>
        <taxon>Enterococcaceae</taxon>
        <taxon>Vagococcus</taxon>
    </lineage>
</organism>
<dbReference type="Gene3D" id="1.10.287.130">
    <property type="match status" value="1"/>
</dbReference>
<evidence type="ECO:0000256" key="12">
    <source>
        <dbReference type="ARBA" id="ARBA00023012"/>
    </source>
</evidence>
<gene>
    <name evidence="16" type="ORF">BW731_06125</name>
</gene>
<evidence type="ECO:0000313" key="17">
    <source>
        <dbReference type="Proteomes" id="UP000189970"/>
    </source>
</evidence>
<feature type="transmembrane region" description="Helical" evidence="14">
    <location>
        <begin position="177"/>
        <end position="198"/>
    </location>
</feature>
<sequence>MQQKFSQLMSRFSLKSIIIFIVLLTTLISLILSSIYLERYVVQNEYRYAKDKMSTIAKVFATDEQVKNALINDETSKNIQELSLEIAKLSNMDFIVVLDKELIRLSHPDPNAIGQHFSDLDDARRALNGDAHFSQKKGILGDGIRFFVPVKDENHRIIGVICAGITLDTLQSDISNIQIKVALILLIGLVIGIIGALISSKAIKHILLGLEPGDISRLVQEKQLINDEINEGIIAINKDKDITLINQAAVNLLTSLDSSFQLAENNKIDTQLYTVFFKKCFTSKQKQTDQELLLNTTTFIATTSPVMIRNVFNGAVVTFRDQSEMSQLIHTLSGTQQYIDALRAQTHEFMNKTHVIMGLIEQEKYDLVQEYIQQISHDYKQEVGYVTDIIKSPAIAGFILGKINEAKEQTVSLTLNPTSFLPDLEMDNYVHKIIQILGNLLDNAIDATKNQHTKQITLSLSYEVEGHILIIEVIDSGYGIQSSDIDKLFQKGFSTKGAGRGYGLHAIYRIVNEHGGLIDITNNNDNTGATVYIELPLSRKGEKNERSNY</sequence>
<dbReference type="SUPFAM" id="SSF103190">
    <property type="entry name" value="Sensory domain-like"/>
    <property type="match status" value="1"/>
</dbReference>
<feature type="transmembrane region" description="Helical" evidence="14">
    <location>
        <begin position="12"/>
        <end position="37"/>
    </location>
</feature>
<evidence type="ECO:0000256" key="10">
    <source>
        <dbReference type="ARBA" id="ARBA00022840"/>
    </source>
</evidence>
<evidence type="ECO:0000256" key="8">
    <source>
        <dbReference type="ARBA" id="ARBA00022741"/>
    </source>
</evidence>
<comment type="subcellular location">
    <subcellularLocation>
        <location evidence="2">Cell membrane</location>
        <topology evidence="2">Multi-pass membrane protein</topology>
    </subcellularLocation>
</comment>
<evidence type="ECO:0000256" key="13">
    <source>
        <dbReference type="ARBA" id="ARBA00023136"/>
    </source>
</evidence>
<evidence type="ECO:0000256" key="2">
    <source>
        <dbReference type="ARBA" id="ARBA00004651"/>
    </source>
</evidence>
<keyword evidence="4" id="KW-1003">Cell membrane</keyword>
<dbReference type="InterPro" id="IPR016120">
    <property type="entry name" value="Sig_transdc_His_kin_SpoOB"/>
</dbReference>
<keyword evidence="9" id="KW-0418">Kinase</keyword>
<keyword evidence="8" id="KW-0547">Nucleotide-binding</keyword>
<dbReference type="Pfam" id="PF17203">
    <property type="entry name" value="sCache_3_2"/>
    <property type="match status" value="1"/>
</dbReference>
<dbReference type="PANTHER" id="PTHR43547:SF10">
    <property type="entry name" value="SENSOR HISTIDINE KINASE DCUS"/>
    <property type="match status" value="1"/>
</dbReference>
<dbReference type="Proteomes" id="UP000189970">
    <property type="component" value="Unassembled WGS sequence"/>
</dbReference>
<dbReference type="InterPro" id="IPR005467">
    <property type="entry name" value="His_kinase_dom"/>
</dbReference>
<keyword evidence="6" id="KW-0808">Transferase</keyword>
<keyword evidence="10" id="KW-0067">ATP-binding</keyword>
<dbReference type="PANTHER" id="PTHR43547">
    <property type="entry name" value="TWO-COMPONENT HISTIDINE KINASE"/>
    <property type="match status" value="1"/>
</dbReference>
<keyword evidence="17" id="KW-1185">Reference proteome</keyword>
<dbReference type="SUPFAM" id="SSF55874">
    <property type="entry name" value="ATPase domain of HSP90 chaperone/DNA topoisomerase II/histidine kinase"/>
    <property type="match status" value="1"/>
</dbReference>
<dbReference type="GO" id="GO:0005524">
    <property type="term" value="F:ATP binding"/>
    <property type="evidence" value="ECO:0007669"/>
    <property type="project" value="UniProtKB-KW"/>
</dbReference>
<dbReference type="InterPro" id="IPR033463">
    <property type="entry name" value="sCache_3"/>
</dbReference>
<dbReference type="RefSeq" id="WP_079346569.1">
    <property type="nucleotide sequence ID" value="NZ_MVAB01000001.1"/>
</dbReference>
<dbReference type="GO" id="GO:0000155">
    <property type="term" value="F:phosphorelay sensor kinase activity"/>
    <property type="evidence" value="ECO:0007669"/>
    <property type="project" value="InterPro"/>
</dbReference>
<dbReference type="SMART" id="SM00387">
    <property type="entry name" value="HATPase_c"/>
    <property type="match status" value="1"/>
</dbReference>
<dbReference type="Pfam" id="PF14689">
    <property type="entry name" value="SPOB_a"/>
    <property type="match status" value="1"/>
</dbReference>
<dbReference type="InterPro" id="IPR003594">
    <property type="entry name" value="HATPase_dom"/>
</dbReference>
<dbReference type="Pfam" id="PF02518">
    <property type="entry name" value="HATPase_c"/>
    <property type="match status" value="1"/>
</dbReference>
<dbReference type="InterPro" id="IPR036890">
    <property type="entry name" value="HATPase_C_sf"/>
</dbReference>
<evidence type="ECO:0000256" key="4">
    <source>
        <dbReference type="ARBA" id="ARBA00022475"/>
    </source>
</evidence>
<comment type="catalytic activity">
    <reaction evidence="1">
        <text>ATP + protein L-histidine = ADP + protein N-phospho-L-histidine.</text>
        <dbReference type="EC" id="2.7.13.3"/>
    </reaction>
</comment>
<keyword evidence="5" id="KW-0597">Phosphoprotein</keyword>
<dbReference type="EMBL" id="MVAB01000001">
    <property type="protein sequence ID" value="OPF87792.1"/>
    <property type="molecule type" value="Genomic_DNA"/>
</dbReference>
<keyword evidence="12" id="KW-0902">Two-component regulatory system</keyword>
<dbReference type="SUPFAM" id="SSF55890">
    <property type="entry name" value="Sporulation response regulatory protein Spo0B"/>
    <property type="match status" value="1"/>
</dbReference>
<dbReference type="PROSITE" id="PS50109">
    <property type="entry name" value="HIS_KIN"/>
    <property type="match status" value="1"/>
</dbReference>
<dbReference type="InterPro" id="IPR004358">
    <property type="entry name" value="Sig_transdc_His_kin-like_C"/>
</dbReference>
<accession>A0A1V4DH66</accession>
<dbReference type="InterPro" id="IPR029151">
    <property type="entry name" value="Sensor-like_sf"/>
</dbReference>
<keyword evidence="13 14" id="KW-0472">Membrane</keyword>
<evidence type="ECO:0000256" key="1">
    <source>
        <dbReference type="ARBA" id="ARBA00000085"/>
    </source>
</evidence>
<evidence type="ECO:0000256" key="5">
    <source>
        <dbReference type="ARBA" id="ARBA00022553"/>
    </source>
</evidence>
<dbReference type="Gene3D" id="3.30.450.20">
    <property type="entry name" value="PAS domain"/>
    <property type="match status" value="2"/>
</dbReference>
<evidence type="ECO:0000256" key="9">
    <source>
        <dbReference type="ARBA" id="ARBA00022777"/>
    </source>
</evidence>
<evidence type="ECO:0000256" key="6">
    <source>
        <dbReference type="ARBA" id="ARBA00022679"/>
    </source>
</evidence>
<evidence type="ECO:0000256" key="7">
    <source>
        <dbReference type="ARBA" id="ARBA00022692"/>
    </source>
</evidence>
<dbReference type="PRINTS" id="PR00344">
    <property type="entry name" value="BCTRLSENSOR"/>
</dbReference>
<dbReference type="Gene3D" id="3.30.565.10">
    <property type="entry name" value="Histidine kinase-like ATPase, C-terminal domain"/>
    <property type="match status" value="1"/>
</dbReference>